<evidence type="ECO:0000313" key="1">
    <source>
        <dbReference type="EMBL" id="CAG7589931.1"/>
    </source>
</evidence>
<dbReference type="Proteomes" id="UP000837675">
    <property type="component" value="Unassembled WGS sequence"/>
</dbReference>
<accession>A0A8S4C1K5</accession>
<evidence type="ECO:0000313" key="2">
    <source>
        <dbReference type="Proteomes" id="UP000837675"/>
    </source>
</evidence>
<proteinExistence type="predicted"/>
<reference evidence="1" key="1">
    <citation type="submission" date="2021-06" db="EMBL/GenBank/DDBJ databases">
        <authorList>
            <person name="Nardi T."/>
            <person name="Nardi T."/>
        </authorList>
    </citation>
    <scope>NUCLEOTIDE SEQUENCE</scope>
</reference>
<organism evidence="1 2">
    <name type="scientific">Hyalomma marginatum</name>
    <dbReference type="NCBI Taxonomy" id="34627"/>
    <lineage>
        <taxon>Eukaryota</taxon>
        <taxon>Metazoa</taxon>
        <taxon>Ecdysozoa</taxon>
        <taxon>Arthropoda</taxon>
        <taxon>Chelicerata</taxon>
        <taxon>Arachnida</taxon>
        <taxon>Acari</taxon>
        <taxon>Parasitiformes</taxon>
        <taxon>Ixodida</taxon>
        <taxon>Ixodoidea</taxon>
        <taxon>Ixodidae</taxon>
        <taxon>Hyalomminae</taxon>
        <taxon>Hyalomma</taxon>
    </lineage>
</organism>
<protein>
    <submittedName>
        <fullName evidence="1">Uncharacterized protein</fullName>
    </submittedName>
</protein>
<sequence length="45" mass="5356">MAVVKITNLKKSEFVRIRPELVEKNYYGVRHFVSFVTVNMHIFSK</sequence>
<dbReference type="EMBL" id="CAJVAF010000071">
    <property type="protein sequence ID" value="CAG7589931.1"/>
    <property type="molecule type" value="Genomic_DNA"/>
</dbReference>
<gene>
    <name evidence="1" type="ORF">MHYMCMPASI_00217</name>
</gene>
<name>A0A8S4C1K5_9ACAR</name>
<dbReference type="AlphaFoldDB" id="A0A8S4C1K5"/>
<comment type="caution">
    <text evidence="1">The sequence shown here is derived from an EMBL/GenBank/DDBJ whole genome shotgun (WGS) entry which is preliminary data.</text>
</comment>
<keyword evidence="2" id="KW-1185">Reference proteome</keyword>